<comment type="function">
    <text evidence="9">Core subunit of the mitochondrial membrane respiratory chain NADH dehydrogenase (Complex I) which catalyzes electron transfer from NADH through the respiratory chain, using ubiquinone as an electron acceptor. Essential for the catalytic activity of complex I.</text>
</comment>
<keyword evidence="6 9" id="KW-1133">Transmembrane helix</keyword>
<dbReference type="GO" id="GO:0031966">
    <property type="term" value="C:mitochondrial membrane"/>
    <property type="evidence" value="ECO:0007669"/>
    <property type="project" value="UniProtKB-SubCell"/>
</dbReference>
<feature type="transmembrane region" description="Helical" evidence="9">
    <location>
        <begin position="57"/>
        <end position="80"/>
    </location>
</feature>
<keyword evidence="7 9" id="KW-0472">Membrane</keyword>
<keyword evidence="4 9" id="KW-0813">Transport</keyword>
<gene>
    <name evidence="10" type="primary">nad3</name>
</gene>
<evidence type="ECO:0000313" key="10">
    <source>
        <dbReference type="EMBL" id="AFI44128.1"/>
    </source>
</evidence>
<evidence type="ECO:0000256" key="9">
    <source>
        <dbReference type="RuleBase" id="RU003640"/>
    </source>
</evidence>
<comment type="catalytic activity">
    <reaction evidence="8 9">
        <text>a ubiquinone + NADH + 5 H(+)(in) = a ubiquinol + NAD(+) + 4 H(+)(out)</text>
        <dbReference type="Rhea" id="RHEA:29091"/>
        <dbReference type="Rhea" id="RHEA-COMP:9565"/>
        <dbReference type="Rhea" id="RHEA-COMP:9566"/>
        <dbReference type="ChEBI" id="CHEBI:15378"/>
        <dbReference type="ChEBI" id="CHEBI:16389"/>
        <dbReference type="ChEBI" id="CHEBI:17976"/>
        <dbReference type="ChEBI" id="CHEBI:57540"/>
        <dbReference type="ChEBI" id="CHEBI:57945"/>
        <dbReference type="EC" id="7.1.1.2"/>
    </reaction>
</comment>
<dbReference type="EC" id="7.1.1.2" evidence="9"/>
<keyword evidence="9 10" id="KW-0496">Mitochondrion</keyword>
<evidence type="ECO:0000256" key="7">
    <source>
        <dbReference type="ARBA" id="ARBA00023136"/>
    </source>
</evidence>
<evidence type="ECO:0000256" key="1">
    <source>
        <dbReference type="ARBA" id="ARBA00004370"/>
    </source>
</evidence>
<sequence>MYMYFFFFFGVLFIVLVVRFYMFYYWGYKNLDYKIGRGNWVDSFECGFMTHGFSENFFSFSYLNLLVFFVIFDLEISLLLNIPFDGVWYNGFFCYMIFMVMILIMYIIEVYYGFVTWTN</sequence>
<protein>
    <recommendedName>
        <fullName evidence="3 9">NADH-ubiquinone oxidoreductase chain 3</fullName>
        <ecNumber evidence="9">7.1.1.2</ecNumber>
    </recommendedName>
</protein>
<keyword evidence="5 9" id="KW-0812">Transmembrane</keyword>
<keyword evidence="9" id="KW-0679">Respiratory chain</keyword>
<evidence type="ECO:0000256" key="8">
    <source>
        <dbReference type="ARBA" id="ARBA00049551"/>
    </source>
</evidence>
<keyword evidence="9" id="KW-1278">Translocase</keyword>
<dbReference type="GO" id="GO:0008137">
    <property type="term" value="F:NADH dehydrogenase (ubiquinone) activity"/>
    <property type="evidence" value="ECO:0007669"/>
    <property type="project" value="UniProtKB-UniRule"/>
</dbReference>
<accession>A0A0D3L343</accession>
<comment type="subcellular location">
    <subcellularLocation>
        <location evidence="1">Membrane</location>
    </subcellularLocation>
    <subcellularLocation>
        <location evidence="9">Mitochondrion membrane</location>
        <topology evidence="9">Multi-pass membrane protein</topology>
    </subcellularLocation>
</comment>
<dbReference type="InterPro" id="IPR000440">
    <property type="entry name" value="NADH_UbQ/plastoQ_OxRdtase_su3"/>
</dbReference>
<reference evidence="10" key="1">
    <citation type="submission" date="2012-03" db="EMBL/GenBank/DDBJ databases">
        <title>Comparative analyses of mitochondrial genome sequences of Schistosoma japonicum isolates in the Philippines.</title>
        <authorList>
            <person name="Li J."/>
            <person name="Lin R."/>
            <person name="Zhao G."/>
            <person name="Zhu X."/>
        </authorList>
    </citation>
    <scope>NUCLEOTIDE SEQUENCE</scope>
    <source>
        <strain evidence="10">SJASNF5</strain>
    </source>
</reference>
<evidence type="ECO:0000256" key="4">
    <source>
        <dbReference type="ARBA" id="ARBA00022448"/>
    </source>
</evidence>
<keyword evidence="9" id="KW-0830">Ubiquinone</keyword>
<evidence type="ECO:0000256" key="2">
    <source>
        <dbReference type="ARBA" id="ARBA00008472"/>
    </source>
</evidence>
<evidence type="ECO:0000256" key="5">
    <source>
        <dbReference type="ARBA" id="ARBA00022692"/>
    </source>
</evidence>
<feature type="transmembrane region" description="Helical" evidence="9">
    <location>
        <begin position="5"/>
        <end position="26"/>
    </location>
</feature>
<feature type="transmembrane region" description="Helical" evidence="9">
    <location>
        <begin position="92"/>
        <end position="114"/>
    </location>
</feature>
<dbReference type="InterPro" id="IPR038430">
    <property type="entry name" value="NDAH_ubi_oxred_su3_sf"/>
</dbReference>
<keyword evidence="9" id="KW-0249">Electron transport</keyword>
<evidence type="ECO:0000256" key="6">
    <source>
        <dbReference type="ARBA" id="ARBA00022989"/>
    </source>
</evidence>
<keyword evidence="9" id="KW-0520">NAD</keyword>
<proteinExistence type="inferred from homology"/>
<name>A0A0D3L343_SCHJA</name>
<comment type="similarity">
    <text evidence="2 9">Belongs to the complex I subunit 3 family.</text>
</comment>
<organism evidence="10">
    <name type="scientific">Schistosoma japonicum</name>
    <name type="common">Blood fluke</name>
    <dbReference type="NCBI Taxonomy" id="6182"/>
    <lineage>
        <taxon>Eukaryota</taxon>
        <taxon>Metazoa</taxon>
        <taxon>Spiralia</taxon>
        <taxon>Lophotrochozoa</taxon>
        <taxon>Platyhelminthes</taxon>
        <taxon>Trematoda</taxon>
        <taxon>Digenea</taxon>
        <taxon>Strigeidida</taxon>
        <taxon>Schistosomatoidea</taxon>
        <taxon>Schistosomatidae</taxon>
        <taxon>Schistosoma</taxon>
    </lineage>
</organism>
<dbReference type="EMBL" id="JQ781206">
    <property type="protein sequence ID" value="AFI44128.1"/>
    <property type="molecule type" value="Genomic_DNA"/>
</dbReference>
<dbReference type="AlphaFoldDB" id="A0A0D3L343"/>
<dbReference type="Pfam" id="PF00507">
    <property type="entry name" value="Oxidored_q4"/>
    <property type="match status" value="1"/>
</dbReference>
<dbReference type="Gene3D" id="1.20.58.1610">
    <property type="entry name" value="NADH:ubiquinone/plastoquinone oxidoreductase, chain 3"/>
    <property type="match status" value="1"/>
</dbReference>
<evidence type="ECO:0000256" key="3">
    <source>
        <dbReference type="ARBA" id="ARBA00021007"/>
    </source>
</evidence>
<geneLocation type="mitochondrion" evidence="10"/>